<gene>
    <name evidence="2" type="ORF">MYCFIDRAFT_175560</name>
</gene>
<dbReference type="GeneID" id="19333402"/>
<proteinExistence type="predicted"/>
<dbReference type="VEuPathDB" id="FungiDB:MYCFIDRAFT_175560"/>
<dbReference type="RefSeq" id="XP_007927477.1">
    <property type="nucleotide sequence ID" value="XM_007929286.1"/>
</dbReference>
<evidence type="ECO:0000313" key="2">
    <source>
        <dbReference type="EMBL" id="EME81994.1"/>
    </source>
</evidence>
<dbReference type="Proteomes" id="UP000016932">
    <property type="component" value="Unassembled WGS sequence"/>
</dbReference>
<dbReference type="HOGENOM" id="CLU_977046_0_0_1"/>
<dbReference type="AlphaFoldDB" id="M2ZSK1"/>
<evidence type="ECO:0000259" key="1">
    <source>
        <dbReference type="Pfam" id="PF14330"/>
    </source>
</evidence>
<protein>
    <recommendedName>
        <fullName evidence="1">DUF4387 domain-containing protein</fullName>
    </recommendedName>
</protein>
<dbReference type="InterPro" id="IPR025496">
    <property type="entry name" value="DUF4387"/>
</dbReference>
<dbReference type="KEGG" id="pfj:MYCFIDRAFT_175560"/>
<organism evidence="2 3">
    <name type="scientific">Pseudocercospora fijiensis (strain CIRAD86)</name>
    <name type="common">Black leaf streak disease fungus</name>
    <name type="synonym">Mycosphaerella fijiensis</name>
    <dbReference type="NCBI Taxonomy" id="383855"/>
    <lineage>
        <taxon>Eukaryota</taxon>
        <taxon>Fungi</taxon>
        <taxon>Dikarya</taxon>
        <taxon>Ascomycota</taxon>
        <taxon>Pezizomycotina</taxon>
        <taxon>Dothideomycetes</taxon>
        <taxon>Dothideomycetidae</taxon>
        <taxon>Mycosphaerellales</taxon>
        <taxon>Mycosphaerellaceae</taxon>
        <taxon>Pseudocercospora</taxon>
    </lineage>
</organism>
<evidence type="ECO:0000313" key="3">
    <source>
        <dbReference type="Proteomes" id="UP000016932"/>
    </source>
</evidence>
<name>M2ZSK1_PSEFD</name>
<dbReference type="Pfam" id="PF14330">
    <property type="entry name" value="DUF4387"/>
    <property type="match status" value="1"/>
</dbReference>
<dbReference type="OrthoDB" id="5863171at2759"/>
<dbReference type="EMBL" id="KB446559">
    <property type="protein sequence ID" value="EME81994.1"/>
    <property type="molecule type" value="Genomic_DNA"/>
</dbReference>
<reference evidence="2 3" key="1">
    <citation type="journal article" date="2012" name="PLoS Pathog.">
        <title>Diverse lifestyles and strategies of plant pathogenesis encoded in the genomes of eighteen Dothideomycetes fungi.</title>
        <authorList>
            <person name="Ohm R.A."/>
            <person name="Feau N."/>
            <person name="Henrissat B."/>
            <person name="Schoch C.L."/>
            <person name="Horwitz B.A."/>
            <person name="Barry K.W."/>
            <person name="Condon B.J."/>
            <person name="Copeland A.C."/>
            <person name="Dhillon B."/>
            <person name="Glaser F."/>
            <person name="Hesse C.N."/>
            <person name="Kosti I."/>
            <person name="LaButti K."/>
            <person name="Lindquist E.A."/>
            <person name="Lucas S."/>
            <person name="Salamov A.A."/>
            <person name="Bradshaw R.E."/>
            <person name="Ciuffetti L."/>
            <person name="Hamelin R.C."/>
            <person name="Kema G.H.J."/>
            <person name="Lawrence C."/>
            <person name="Scott J.A."/>
            <person name="Spatafora J.W."/>
            <person name="Turgeon B.G."/>
            <person name="de Wit P.J.G.M."/>
            <person name="Zhong S."/>
            <person name="Goodwin S.B."/>
            <person name="Grigoriev I.V."/>
        </authorList>
    </citation>
    <scope>NUCLEOTIDE SEQUENCE [LARGE SCALE GENOMIC DNA]</scope>
    <source>
        <strain evidence="2 3">CIRAD86</strain>
    </source>
</reference>
<feature type="domain" description="DUF4387" evidence="1">
    <location>
        <begin position="210"/>
        <end position="266"/>
    </location>
</feature>
<accession>M2ZSK1</accession>
<sequence length="285" mass="31836">MHAASFDLGGILAAFRLSQRDAAYRSKREMSDNRGGEAERFRRRPSGRSLKVIWSKDCLLNQFCHHPRSRQASTTTSNRHADLRRLLRLSQRFQVSLLLASAGGDGSDEHVDVFRDIIRELAEEPEHASWDLKVLAIYSAISKALVRERLDAGLISGCGPAVPELTHEIITETPRIVAQMGPEPCLEAMLKVAAKTSRPTQLATKAPQTLIDLAKVVRSKNAGPHELTLDVMFDDMATYQKVKQSGLLSPKVMSEIFKIPEEDIICHHSKIKGRYEVLLGRIYGE</sequence>
<keyword evidence="3" id="KW-1185">Reference proteome</keyword>